<comment type="caution">
    <text evidence="8">The sequence shown here is derived from an EMBL/GenBank/DDBJ whole genome shotgun (WGS) entry which is preliminary data.</text>
</comment>
<keyword evidence="4 6" id="KW-0472">Membrane</keyword>
<comment type="subcellular location">
    <subcellularLocation>
        <location evidence="1">Membrane</location>
        <topology evidence="1">Multi-pass membrane protein</topology>
    </subcellularLocation>
</comment>
<evidence type="ECO:0000256" key="3">
    <source>
        <dbReference type="ARBA" id="ARBA00022989"/>
    </source>
</evidence>
<gene>
    <name evidence="8" type="ORF">ACFQJ7_00625</name>
</gene>
<dbReference type="AlphaFoldDB" id="A0ABD5X808"/>
<dbReference type="GO" id="GO:0016020">
    <property type="term" value="C:membrane"/>
    <property type="evidence" value="ECO:0007669"/>
    <property type="project" value="UniProtKB-SubCell"/>
</dbReference>
<feature type="transmembrane region" description="Helical" evidence="6">
    <location>
        <begin position="164"/>
        <end position="187"/>
    </location>
</feature>
<feature type="domain" description="ABC-2 type transporter transmembrane" evidence="7">
    <location>
        <begin position="27"/>
        <end position="220"/>
    </location>
</feature>
<evidence type="ECO:0000256" key="2">
    <source>
        <dbReference type="ARBA" id="ARBA00022692"/>
    </source>
</evidence>
<feature type="transmembrane region" description="Helical" evidence="6">
    <location>
        <begin position="196"/>
        <end position="214"/>
    </location>
</feature>
<proteinExistence type="predicted"/>
<evidence type="ECO:0000256" key="4">
    <source>
        <dbReference type="ARBA" id="ARBA00023136"/>
    </source>
</evidence>
<sequence length="303" mass="32163">MASRSEHSQTDTETTTHSMPRASRWMTQTKAFALRNLRAMLRTKATIIWGFGFPAFWYFLTSLVFLPDSGDVSEATTLGTIKGSTAVSLGLFGVLTVTLVAFAGGLSDDLTAKRYRKLRSLPVAPSADFAGRYLAGVAVAAVAYVLVLLIGLLDGATYTLRGPLSIPVVIGTFLLFSLVGVSVAVLVTRLVGDSELVVGITNAILLVSYFLTGYNGMNPGLLPAESHWVINVAPNSLAARLQAWHMTEIPATTPVGVERAGLTPPALPVSIQFVGLLVVWALVLGSLATYLMDSAVYRGEGGE</sequence>
<evidence type="ECO:0000259" key="7">
    <source>
        <dbReference type="Pfam" id="PF01061"/>
    </source>
</evidence>
<accession>A0ABD5X808</accession>
<dbReference type="PANTHER" id="PTHR43229:SF2">
    <property type="entry name" value="NODULATION PROTEIN J"/>
    <property type="match status" value="1"/>
</dbReference>
<evidence type="ECO:0000313" key="9">
    <source>
        <dbReference type="Proteomes" id="UP001596414"/>
    </source>
</evidence>
<evidence type="ECO:0000256" key="5">
    <source>
        <dbReference type="SAM" id="MobiDB-lite"/>
    </source>
</evidence>
<protein>
    <submittedName>
        <fullName evidence="8">ABC transporter permease</fullName>
    </submittedName>
</protein>
<name>A0ABD5X808_9EURY</name>
<feature type="transmembrane region" description="Helical" evidence="6">
    <location>
        <begin position="129"/>
        <end position="152"/>
    </location>
</feature>
<evidence type="ECO:0000256" key="1">
    <source>
        <dbReference type="ARBA" id="ARBA00004141"/>
    </source>
</evidence>
<feature type="region of interest" description="Disordered" evidence="5">
    <location>
        <begin position="1"/>
        <end position="20"/>
    </location>
</feature>
<dbReference type="Proteomes" id="UP001596414">
    <property type="component" value="Unassembled WGS sequence"/>
</dbReference>
<keyword evidence="2 6" id="KW-0812">Transmembrane</keyword>
<reference evidence="8 9" key="1">
    <citation type="journal article" date="2014" name="Int. J. Syst. Evol. Microbiol.">
        <title>Complete genome sequence of Corynebacterium casei LMG S-19264T (=DSM 44701T), isolated from a smear-ripened cheese.</title>
        <authorList>
            <consortium name="US DOE Joint Genome Institute (JGI-PGF)"/>
            <person name="Walter F."/>
            <person name="Albersmeier A."/>
            <person name="Kalinowski J."/>
            <person name="Ruckert C."/>
        </authorList>
    </citation>
    <scope>NUCLEOTIDE SEQUENCE [LARGE SCALE GENOMIC DNA]</scope>
    <source>
        <strain evidence="8 9">CGMCC 4.7215</strain>
    </source>
</reference>
<dbReference type="InterPro" id="IPR013525">
    <property type="entry name" value="ABC2_TM"/>
</dbReference>
<evidence type="ECO:0000313" key="8">
    <source>
        <dbReference type="EMBL" id="MFC7124547.1"/>
    </source>
</evidence>
<dbReference type="EMBL" id="JBHSZQ010000001">
    <property type="protein sequence ID" value="MFC7124547.1"/>
    <property type="molecule type" value="Genomic_DNA"/>
</dbReference>
<feature type="transmembrane region" description="Helical" evidence="6">
    <location>
        <begin position="86"/>
        <end position="108"/>
    </location>
</feature>
<dbReference type="Pfam" id="PF01061">
    <property type="entry name" value="ABC2_membrane"/>
    <property type="match status" value="1"/>
</dbReference>
<feature type="transmembrane region" description="Helical" evidence="6">
    <location>
        <begin position="269"/>
        <end position="291"/>
    </location>
</feature>
<feature type="compositionally biased region" description="Basic and acidic residues" evidence="5">
    <location>
        <begin position="1"/>
        <end position="10"/>
    </location>
</feature>
<keyword evidence="3 6" id="KW-1133">Transmembrane helix</keyword>
<dbReference type="InterPro" id="IPR051784">
    <property type="entry name" value="Nod_factor_ABC_transporter"/>
</dbReference>
<feature type="transmembrane region" description="Helical" evidence="6">
    <location>
        <begin position="45"/>
        <end position="66"/>
    </location>
</feature>
<dbReference type="PANTHER" id="PTHR43229">
    <property type="entry name" value="NODULATION PROTEIN J"/>
    <property type="match status" value="1"/>
</dbReference>
<evidence type="ECO:0000256" key="6">
    <source>
        <dbReference type="SAM" id="Phobius"/>
    </source>
</evidence>
<organism evidence="8 9">
    <name type="scientific">Halovenus rubra</name>
    <dbReference type="NCBI Taxonomy" id="869890"/>
    <lineage>
        <taxon>Archaea</taxon>
        <taxon>Methanobacteriati</taxon>
        <taxon>Methanobacteriota</taxon>
        <taxon>Stenosarchaea group</taxon>
        <taxon>Halobacteria</taxon>
        <taxon>Halobacteriales</taxon>
        <taxon>Haloarculaceae</taxon>
        <taxon>Halovenus</taxon>
    </lineage>
</organism>